<dbReference type="Pfam" id="PF00233">
    <property type="entry name" value="PDEase_I"/>
    <property type="match status" value="1"/>
</dbReference>
<dbReference type="Gene3D" id="1.10.1300.10">
    <property type="entry name" value="3'5'-cyclic nucleotide phosphodiesterase, catalytic domain"/>
    <property type="match status" value="1"/>
</dbReference>
<dbReference type="VEuPathDB" id="AmoebaDB:NfTy_067610"/>
<dbReference type="Proteomes" id="UP000444721">
    <property type="component" value="Unassembled WGS sequence"/>
</dbReference>
<feature type="domain" description="PDEase" evidence="13">
    <location>
        <begin position="374"/>
        <end position="700"/>
    </location>
</feature>
<feature type="binding site" evidence="5">
    <location>
        <position position="605"/>
    </location>
    <ligand>
        <name>Zn(2+)</name>
        <dbReference type="ChEBI" id="CHEBI:29105"/>
        <label>1</label>
    </ligand>
</feature>
<name>A0A6A5BQB8_NAEFO</name>
<protein>
    <recommendedName>
        <fullName evidence="8">Phosphodiesterase</fullName>
        <ecNumber evidence="8">3.1.4.-</ecNumber>
    </recommendedName>
</protein>
<evidence type="ECO:0000256" key="7">
    <source>
        <dbReference type="PROSITE-ProRule" id="PRU00169"/>
    </source>
</evidence>
<dbReference type="InterPro" id="IPR003607">
    <property type="entry name" value="HD/PDEase_dom"/>
</dbReference>
<reference evidence="14 15" key="1">
    <citation type="journal article" date="2019" name="Sci. Rep.">
        <title>Nanopore sequencing improves the draft genome of the human pathogenic amoeba Naegleria fowleri.</title>
        <authorList>
            <person name="Liechti N."/>
            <person name="Schurch N."/>
            <person name="Bruggmann R."/>
            <person name="Wittwer M."/>
        </authorList>
    </citation>
    <scope>NUCLEOTIDE SEQUENCE [LARGE SCALE GENOMIC DNA]</scope>
    <source>
        <strain evidence="14 15">ATCC 30894</strain>
    </source>
</reference>
<feature type="modified residue" description="Phosphohistidine" evidence="6">
    <location>
        <position position="949"/>
    </location>
</feature>
<dbReference type="SMART" id="SM00471">
    <property type="entry name" value="HDc"/>
    <property type="match status" value="1"/>
</dbReference>
<feature type="binding site" evidence="4">
    <location>
        <position position="495"/>
    </location>
    <ligand>
        <name>AMP</name>
        <dbReference type="ChEBI" id="CHEBI:456215"/>
    </ligand>
</feature>
<dbReference type="SUPFAM" id="SSF52172">
    <property type="entry name" value="CheY-like"/>
    <property type="match status" value="2"/>
</dbReference>
<feature type="binding site" evidence="5">
    <location>
        <position position="495"/>
    </location>
    <ligand>
        <name>Zn(2+)</name>
        <dbReference type="ChEBI" id="CHEBI:29105"/>
        <label>1</label>
    </ligand>
</feature>
<gene>
    <name evidence="14" type="ORF">FDP41_005619</name>
</gene>
<dbReference type="GeneID" id="68112837"/>
<dbReference type="PANTHER" id="PTHR11347">
    <property type="entry name" value="CYCLIC NUCLEOTIDE PHOSPHODIESTERASE"/>
    <property type="match status" value="1"/>
</dbReference>
<feature type="region of interest" description="Disordered" evidence="10">
    <location>
        <begin position="46"/>
        <end position="78"/>
    </location>
</feature>
<evidence type="ECO:0000256" key="8">
    <source>
        <dbReference type="RuleBase" id="RU363067"/>
    </source>
</evidence>
<dbReference type="InterPro" id="IPR011006">
    <property type="entry name" value="CheY-like_superfamily"/>
</dbReference>
<feature type="compositionally biased region" description="Polar residues" evidence="10">
    <location>
        <begin position="1"/>
        <end position="13"/>
    </location>
</feature>
<dbReference type="InterPro" id="IPR036971">
    <property type="entry name" value="PDEase_catalytic_dom_sf"/>
</dbReference>
<dbReference type="InterPro" id="IPR002073">
    <property type="entry name" value="PDEase_catalytic_dom"/>
</dbReference>
<evidence type="ECO:0000256" key="5">
    <source>
        <dbReference type="PIRSR" id="PIRSR623088-3"/>
    </source>
</evidence>
<dbReference type="CDD" id="cd00156">
    <property type="entry name" value="REC"/>
    <property type="match status" value="2"/>
</dbReference>
<dbReference type="InterPro" id="IPR023174">
    <property type="entry name" value="PDEase_CS"/>
</dbReference>
<dbReference type="VEuPathDB" id="AmoebaDB:NF0023480"/>
<dbReference type="GO" id="GO:0000160">
    <property type="term" value="P:phosphorelay signal transduction system"/>
    <property type="evidence" value="ECO:0007669"/>
    <property type="project" value="InterPro"/>
</dbReference>
<feature type="compositionally biased region" description="Low complexity" evidence="10">
    <location>
        <begin position="744"/>
        <end position="753"/>
    </location>
</feature>
<dbReference type="PROSITE" id="PS00126">
    <property type="entry name" value="PDEASE_I_1"/>
    <property type="match status" value="1"/>
</dbReference>
<evidence type="ECO:0000256" key="10">
    <source>
        <dbReference type="SAM" id="MobiDB-lite"/>
    </source>
</evidence>
<proteinExistence type="inferred from homology"/>
<evidence type="ECO:0000256" key="3">
    <source>
        <dbReference type="PIRSR" id="PIRSR623088-1"/>
    </source>
</evidence>
<keyword evidence="7" id="KW-0597">Phosphoprotein</keyword>
<dbReference type="SUPFAM" id="SSF109604">
    <property type="entry name" value="HD-domain/PDEase-like"/>
    <property type="match status" value="1"/>
</dbReference>
<feature type="binding site" evidence="5">
    <location>
        <position position="458"/>
    </location>
    <ligand>
        <name>Zn(2+)</name>
        <dbReference type="ChEBI" id="CHEBI:29105"/>
        <label>1</label>
    </ligand>
</feature>
<evidence type="ECO:0000256" key="2">
    <source>
        <dbReference type="ARBA" id="ARBA00022801"/>
    </source>
</evidence>
<comment type="cofactor">
    <cofactor evidence="8">
        <name>a divalent metal cation</name>
        <dbReference type="ChEBI" id="CHEBI:60240"/>
    </cofactor>
    <text evidence="8">Binds 2 divalent metal cations per subunit. Site 1 may preferentially bind zinc ions, while site 2 has a preference for magnesium and/or manganese ions.</text>
</comment>
<dbReference type="EC" id="3.1.4.-" evidence="8"/>
<feature type="binding site" evidence="5">
    <location>
        <position position="495"/>
    </location>
    <ligand>
        <name>Zn(2+)</name>
        <dbReference type="ChEBI" id="CHEBI:29105"/>
        <label>2</label>
    </ligand>
</feature>
<evidence type="ECO:0000256" key="6">
    <source>
        <dbReference type="PROSITE-ProRule" id="PRU00110"/>
    </source>
</evidence>
<evidence type="ECO:0000313" key="14">
    <source>
        <dbReference type="EMBL" id="KAF0975625.1"/>
    </source>
</evidence>
<dbReference type="CDD" id="cd00077">
    <property type="entry name" value="HDc"/>
    <property type="match status" value="1"/>
</dbReference>
<dbReference type="EMBL" id="VFQX01000044">
    <property type="protein sequence ID" value="KAF0975625.1"/>
    <property type="molecule type" value="Genomic_DNA"/>
</dbReference>
<feature type="compositionally biased region" description="Low complexity" evidence="10">
    <location>
        <begin position="700"/>
        <end position="720"/>
    </location>
</feature>
<organism evidence="14 15">
    <name type="scientific">Naegleria fowleri</name>
    <name type="common">Brain eating amoeba</name>
    <dbReference type="NCBI Taxonomy" id="5763"/>
    <lineage>
        <taxon>Eukaryota</taxon>
        <taxon>Discoba</taxon>
        <taxon>Heterolobosea</taxon>
        <taxon>Tetramitia</taxon>
        <taxon>Eutetramitia</taxon>
        <taxon>Vahlkampfiidae</taxon>
        <taxon>Naegleria</taxon>
    </lineage>
</organism>
<dbReference type="RefSeq" id="XP_044560338.1">
    <property type="nucleotide sequence ID" value="XM_044709163.1"/>
</dbReference>
<evidence type="ECO:0000256" key="9">
    <source>
        <dbReference type="SAM" id="Coils"/>
    </source>
</evidence>
<feature type="compositionally biased region" description="Low complexity" evidence="10">
    <location>
        <begin position="46"/>
        <end position="57"/>
    </location>
</feature>
<feature type="region of interest" description="Disordered" evidence="10">
    <location>
        <begin position="1"/>
        <end position="22"/>
    </location>
</feature>
<dbReference type="SMART" id="SM00448">
    <property type="entry name" value="REC"/>
    <property type="match status" value="1"/>
</dbReference>
<dbReference type="PROSITE" id="PS50894">
    <property type="entry name" value="HPT"/>
    <property type="match status" value="1"/>
</dbReference>
<dbReference type="OrthoDB" id="15023at2759"/>
<feature type="coiled-coil region" evidence="9">
    <location>
        <begin position="222"/>
        <end position="256"/>
    </location>
</feature>
<evidence type="ECO:0000259" key="11">
    <source>
        <dbReference type="PROSITE" id="PS50110"/>
    </source>
</evidence>
<dbReference type="GO" id="GO:0004114">
    <property type="term" value="F:3',5'-cyclic-nucleotide phosphodiesterase activity"/>
    <property type="evidence" value="ECO:0007669"/>
    <property type="project" value="InterPro"/>
</dbReference>
<evidence type="ECO:0000256" key="4">
    <source>
        <dbReference type="PIRSR" id="PIRSR623088-2"/>
    </source>
</evidence>
<dbReference type="Gene3D" id="3.40.50.2300">
    <property type="match status" value="2"/>
</dbReference>
<dbReference type="Pfam" id="PF01627">
    <property type="entry name" value="Hpt"/>
    <property type="match status" value="1"/>
</dbReference>
<dbReference type="Gene3D" id="1.20.120.160">
    <property type="entry name" value="HPT domain"/>
    <property type="match status" value="1"/>
</dbReference>
<keyword evidence="15" id="KW-1185">Reference proteome</keyword>
<feature type="modified residue" description="4-aspartylphosphate" evidence="7">
    <location>
        <position position="140"/>
    </location>
</feature>
<dbReference type="PRINTS" id="PR00387">
    <property type="entry name" value="PDIESTERASE1"/>
</dbReference>
<feature type="compositionally biased region" description="Polar residues" evidence="10">
    <location>
        <begin position="67"/>
        <end position="78"/>
    </location>
</feature>
<evidence type="ECO:0000259" key="13">
    <source>
        <dbReference type="PROSITE" id="PS51845"/>
    </source>
</evidence>
<feature type="compositionally biased region" description="Polar residues" evidence="10">
    <location>
        <begin position="721"/>
        <end position="743"/>
    </location>
</feature>
<sequence>MITTKDSINNTSLDHQHHVPPRRRHAVVDIDPYNLHHKDASELITSASWASTSPPTSNLQHDDTNKLESTQNPPNLQSLDIDVDDKVNRVLVVDDDRVARQVLTKLLEQLGFEVKAVEGGRQALEVLREEGSKYRLLLVDVLMPDMDGLQLLKIFRQAYSEDMPIIMVSSSEDPDTINQCFQSGAEDFLQKPVQLEILKRRVNMCLEDRMRRRKEKAYQEMLKNERISRKKLTLRVKEQEKELEQIKSQMSSAVETPMQVVMKTIADLMEGKYSVENYKGALIAILRSLGSKDLYKPVFSNLLKKGEIDDSTRRWLQTEFMNEDTSKSSSSPTTPEKISQPSSASSFPTTTNEKTQTASTLSLKPPSPHLYHPLNEQQTSLLHKQVDDIVTKAIPEDLGSHTFNAMKYTSDELIQFVVHMFESLGLIDTFQIPPTEIVNLLQVVKNSYRENPYHNFTHAVDVTQFVYHCLLVDKISAMFTPLEKFALIFAGTMHDVCHPGVNNNYLINIKDELALVYNDVSVLENHHASQAFYILRKHNICAGLTKDEFREFRRLVINTILSTDMSHHFEILTKFQTRLQTGVTLSKESKEDKLQLMGVILKCSDVSNAVRPFPTSEQWANLVLEEFFRQGDSERERGLPISPLMDRRTVDRPKSQLNFIDYIAAPLFNALFTFCPSLKATVGETLQKNRSLWEERALASSHHQQQQQQQLLTSLPSHQQRTGTSGMGNTQQESHQNTDQVLVSSSSAAASTSEGPKSSTTTTAIPVLMGTLPEHLAKAKGFTILLIDDESQQFAKQILPSIQALSYTCITTTPSQATSQIKTSKADIIILNYDLEHISELVPKIRLTNPSIPIITISSTPIQTDWCQASFVRPVNVVDLLHSIEHHIEVALDKVEPIDMEIALEQTGGEEEFLYEMLDELITAGREQIDKIKQSIETRDWANMELNSHSLKGSSAQLACKPLSQSALAVETAAKNQNDTNIQAKVSLIEKRLNDLANFVQKKRQ</sequence>
<dbReference type="AlphaFoldDB" id="A0A6A5BQB8"/>
<comment type="similarity">
    <text evidence="8">Belongs to the cyclic nucleotide phosphodiesterase family.</text>
</comment>
<feature type="domain" description="HPt" evidence="12">
    <location>
        <begin position="910"/>
        <end position="1003"/>
    </location>
</feature>
<accession>A0A6A5BQB8</accession>
<dbReference type="PROSITE" id="PS50110">
    <property type="entry name" value="RESPONSE_REGULATORY"/>
    <property type="match status" value="1"/>
</dbReference>
<feature type="domain" description="Response regulatory" evidence="11">
    <location>
        <begin position="89"/>
        <end position="206"/>
    </location>
</feature>
<evidence type="ECO:0000259" key="12">
    <source>
        <dbReference type="PROSITE" id="PS50894"/>
    </source>
</evidence>
<dbReference type="VEuPathDB" id="AmoebaDB:FDP41_005619"/>
<comment type="caution">
    <text evidence="14">The sequence shown here is derived from an EMBL/GenBank/DDBJ whole genome shotgun (WGS) entry which is preliminary data.</text>
</comment>
<dbReference type="PROSITE" id="PS51845">
    <property type="entry name" value="PDEASE_I_2"/>
    <property type="match status" value="1"/>
</dbReference>
<feature type="active site" description="Proton donor" evidence="3">
    <location>
        <position position="454"/>
    </location>
</feature>
<dbReference type="SUPFAM" id="SSF47226">
    <property type="entry name" value="Histidine-containing phosphotransfer domain, HPT domain"/>
    <property type="match status" value="1"/>
</dbReference>
<evidence type="ECO:0000313" key="15">
    <source>
        <dbReference type="Proteomes" id="UP000444721"/>
    </source>
</evidence>
<keyword evidence="2 8" id="KW-0378">Hydrolase</keyword>
<keyword evidence="9" id="KW-0175">Coiled coil</keyword>
<feature type="binding site" evidence="5">
    <location>
        <position position="494"/>
    </location>
    <ligand>
        <name>Zn(2+)</name>
        <dbReference type="ChEBI" id="CHEBI:29105"/>
        <label>1</label>
    </ligand>
</feature>
<evidence type="ECO:0000256" key="1">
    <source>
        <dbReference type="ARBA" id="ARBA00022723"/>
    </source>
</evidence>
<dbReference type="InterPro" id="IPR001789">
    <property type="entry name" value="Sig_transdc_resp-reg_receiver"/>
</dbReference>
<keyword evidence="1 5" id="KW-0479">Metal-binding</keyword>
<dbReference type="InterPro" id="IPR023088">
    <property type="entry name" value="PDEase"/>
</dbReference>
<feature type="compositionally biased region" description="Polar residues" evidence="10">
    <location>
        <begin position="336"/>
        <end position="362"/>
    </location>
</feature>
<feature type="region of interest" description="Disordered" evidence="10">
    <location>
        <begin position="697"/>
        <end position="762"/>
    </location>
</feature>
<dbReference type="Pfam" id="PF00072">
    <property type="entry name" value="Response_reg"/>
    <property type="match status" value="1"/>
</dbReference>
<dbReference type="GO" id="GO:0046872">
    <property type="term" value="F:metal ion binding"/>
    <property type="evidence" value="ECO:0007669"/>
    <property type="project" value="UniProtKB-KW"/>
</dbReference>
<feature type="binding site" evidence="4">
    <location>
        <position position="656"/>
    </location>
    <ligand>
        <name>AMP</name>
        <dbReference type="ChEBI" id="CHEBI:456215"/>
    </ligand>
</feature>
<feature type="binding site" evidence="4">
    <location>
        <position position="605"/>
    </location>
    <ligand>
        <name>AMP</name>
        <dbReference type="ChEBI" id="CHEBI:456215"/>
    </ligand>
</feature>
<dbReference type="InterPro" id="IPR008207">
    <property type="entry name" value="Sig_transdc_His_kin_Hpt_dom"/>
</dbReference>
<feature type="binding site" evidence="4">
    <location>
        <begin position="454"/>
        <end position="458"/>
    </location>
    <ligand>
        <name>AMP</name>
        <dbReference type="ChEBI" id="CHEBI:456215"/>
    </ligand>
</feature>
<feature type="region of interest" description="Disordered" evidence="10">
    <location>
        <begin position="319"/>
        <end position="373"/>
    </location>
</feature>
<dbReference type="InterPro" id="IPR036641">
    <property type="entry name" value="HPT_dom_sf"/>
</dbReference>